<gene>
    <name evidence="1" type="ORF">UV20_C0041G0005</name>
</gene>
<dbReference type="Gene3D" id="3.40.50.300">
    <property type="entry name" value="P-loop containing nucleotide triphosphate hydrolases"/>
    <property type="match status" value="1"/>
</dbReference>
<dbReference type="InterPro" id="IPR027417">
    <property type="entry name" value="P-loop_NTPase"/>
</dbReference>
<dbReference type="AlphaFoldDB" id="A0A0G1C630"/>
<evidence type="ECO:0008006" key="3">
    <source>
        <dbReference type="Google" id="ProtNLM"/>
    </source>
</evidence>
<dbReference type="Proteomes" id="UP000034837">
    <property type="component" value="Unassembled WGS sequence"/>
</dbReference>
<organism evidence="1 2">
    <name type="scientific">Candidatus Magasanikbacteria bacterium GW2011_GWA2_42_32</name>
    <dbReference type="NCBI Taxonomy" id="1619039"/>
    <lineage>
        <taxon>Bacteria</taxon>
        <taxon>Candidatus Magasanikiibacteriota</taxon>
    </lineage>
</organism>
<accession>A0A0G1C630</accession>
<proteinExistence type="predicted"/>
<protein>
    <recommendedName>
        <fullName evidence="3">Thymidylate kinase</fullName>
    </recommendedName>
</protein>
<name>A0A0G1C630_9BACT</name>
<sequence>MPAEKAMKWRRENPVKKAVFFDEKPLAYHKRARLGFKRFANIVSSKVFFVNANRTPEEVHEEILCIASKQCH</sequence>
<evidence type="ECO:0000313" key="1">
    <source>
        <dbReference type="EMBL" id="KKS54111.1"/>
    </source>
</evidence>
<comment type="caution">
    <text evidence="1">The sequence shown here is derived from an EMBL/GenBank/DDBJ whole genome shotgun (WGS) entry which is preliminary data.</text>
</comment>
<evidence type="ECO:0000313" key="2">
    <source>
        <dbReference type="Proteomes" id="UP000034837"/>
    </source>
</evidence>
<dbReference type="EMBL" id="LCDO01000041">
    <property type="protein sequence ID" value="KKS54111.1"/>
    <property type="molecule type" value="Genomic_DNA"/>
</dbReference>
<reference evidence="1 2" key="1">
    <citation type="journal article" date="2015" name="Nature">
        <title>rRNA introns, odd ribosomes, and small enigmatic genomes across a large radiation of phyla.</title>
        <authorList>
            <person name="Brown C.T."/>
            <person name="Hug L.A."/>
            <person name="Thomas B.C."/>
            <person name="Sharon I."/>
            <person name="Castelle C.J."/>
            <person name="Singh A."/>
            <person name="Wilkins M.J."/>
            <person name="Williams K.H."/>
            <person name="Banfield J.F."/>
        </authorList>
    </citation>
    <scope>NUCLEOTIDE SEQUENCE [LARGE SCALE GENOMIC DNA]</scope>
</reference>